<feature type="binding site" evidence="4">
    <location>
        <position position="109"/>
    </location>
    <ligand>
        <name>D-ribulose 5-phosphate</name>
        <dbReference type="ChEBI" id="CHEBI:58121"/>
    </ligand>
</feature>
<feature type="binding site" evidence="4">
    <location>
        <position position="136"/>
    </location>
    <ligand>
        <name>D-ribulose 5-phosphate</name>
        <dbReference type="ChEBI" id="CHEBI:58121"/>
    </ligand>
</feature>
<feature type="binding site" evidence="4">
    <location>
        <begin position="66"/>
        <end position="70"/>
    </location>
    <ligand>
        <name>D-ribulose 5-phosphate</name>
        <dbReference type="ChEBI" id="CHEBI:58121"/>
    </ligand>
</feature>
<evidence type="ECO:0000256" key="3">
    <source>
        <dbReference type="PIRSR" id="PIRSR005384-1"/>
    </source>
</evidence>
<dbReference type="NCBIfam" id="TIGR00689">
    <property type="entry name" value="rpiB_lacA_lacB"/>
    <property type="match status" value="1"/>
</dbReference>
<dbReference type="PANTHER" id="PTHR30345:SF0">
    <property type="entry name" value="DNA DAMAGE-REPAIR_TOLERATION PROTEIN DRT102"/>
    <property type="match status" value="1"/>
</dbReference>
<dbReference type="NCBIfam" id="NF004051">
    <property type="entry name" value="PRK05571.1"/>
    <property type="match status" value="1"/>
</dbReference>
<reference evidence="5 6" key="1">
    <citation type="submission" date="2015-07" db="EMBL/GenBank/DDBJ databases">
        <title>Genome sequence of Leptolinea tardivitalis DSM 16556.</title>
        <authorList>
            <person name="Hemp J."/>
            <person name="Ward L.M."/>
            <person name="Pace L.A."/>
            <person name="Fischer W.W."/>
        </authorList>
    </citation>
    <scope>NUCLEOTIDE SEQUENCE [LARGE SCALE GENOMIC DNA]</scope>
    <source>
        <strain evidence="5 6">YMTK-2</strain>
    </source>
</reference>
<evidence type="ECO:0000313" key="5">
    <source>
        <dbReference type="EMBL" id="KPL70234.1"/>
    </source>
</evidence>
<evidence type="ECO:0000313" key="6">
    <source>
        <dbReference type="Proteomes" id="UP000050430"/>
    </source>
</evidence>
<gene>
    <name evidence="5" type="ORF">ADM99_13725</name>
</gene>
<dbReference type="PANTHER" id="PTHR30345">
    <property type="entry name" value="RIBOSE-5-PHOSPHATE ISOMERASE B"/>
    <property type="match status" value="1"/>
</dbReference>
<dbReference type="RefSeq" id="WP_062422094.1">
    <property type="nucleotide sequence ID" value="NZ_BBYA01000010.1"/>
</dbReference>
<dbReference type="GO" id="GO:0005975">
    <property type="term" value="P:carbohydrate metabolic process"/>
    <property type="evidence" value="ECO:0007669"/>
    <property type="project" value="InterPro"/>
</dbReference>
<evidence type="ECO:0000256" key="2">
    <source>
        <dbReference type="ARBA" id="ARBA00023235"/>
    </source>
</evidence>
<feature type="binding site" evidence="4">
    <location>
        <position position="99"/>
    </location>
    <ligand>
        <name>D-ribulose 5-phosphate</name>
        <dbReference type="ChEBI" id="CHEBI:58121"/>
    </ligand>
</feature>
<dbReference type="AlphaFoldDB" id="A0A0N8GKP0"/>
<dbReference type="NCBIfam" id="TIGR01120">
    <property type="entry name" value="rpiB"/>
    <property type="match status" value="1"/>
</dbReference>
<dbReference type="InterPro" id="IPR003500">
    <property type="entry name" value="RpiB_LacA_LacB"/>
</dbReference>
<comment type="caution">
    <text evidence="5">The sequence shown here is derived from an EMBL/GenBank/DDBJ whole genome shotgun (WGS) entry which is preliminary data.</text>
</comment>
<evidence type="ECO:0000256" key="1">
    <source>
        <dbReference type="ARBA" id="ARBA00008754"/>
    </source>
</evidence>
<comment type="similarity">
    <text evidence="1">Belongs to the LacAB/RpiB family.</text>
</comment>
<proteinExistence type="inferred from homology"/>
<dbReference type="SUPFAM" id="SSF89623">
    <property type="entry name" value="Ribose/Galactose isomerase RpiB/AlsB"/>
    <property type="match status" value="1"/>
</dbReference>
<accession>A0A0N8GKP0</accession>
<organism evidence="5 6">
    <name type="scientific">Leptolinea tardivitalis</name>
    <dbReference type="NCBI Taxonomy" id="229920"/>
    <lineage>
        <taxon>Bacteria</taxon>
        <taxon>Bacillati</taxon>
        <taxon>Chloroflexota</taxon>
        <taxon>Anaerolineae</taxon>
        <taxon>Anaerolineales</taxon>
        <taxon>Anaerolineaceae</taxon>
        <taxon>Leptolinea</taxon>
    </lineage>
</organism>
<dbReference type="Gene3D" id="3.40.1400.10">
    <property type="entry name" value="Sugar-phosphate isomerase, RpiB/LacA/LacB"/>
    <property type="match status" value="1"/>
</dbReference>
<feature type="active site" description="Proton donor" evidence="3">
    <location>
        <position position="98"/>
    </location>
</feature>
<feature type="binding site" evidence="4">
    <location>
        <position position="132"/>
    </location>
    <ligand>
        <name>D-ribulose 5-phosphate</name>
        <dbReference type="ChEBI" id="CHEBI:58121"/>
    </ligand>
</feature>
<keyword evidence="6" id="KW-1185">Reference proteome</keyword>
<dbReference type="PIRSF" id="PIRSF005384">
    <property type="entry name" value="RpiB_LacA_B"/>
    <property type="match status" value="1"/>
</dbReference>
<dbReference type="OrthoDB" id="1778624at2"/>
<sequence length="155" mass="16572">MKIAIGSDHAAFALKEVVKKHLLDSGHEVLDMGTYSPERADYPVYGEKVAKAVINGDAKYGVAICGTGAGISITANKVPGIRCVLASEPYTAVLSRRHNDANMLAMGARVVGEGLACMIVDQFLEAEFEGGRHADRVALITKLDQNRDSKKTILS</sequence>
<keyword evidence="2 5" id="KW-0413">Isomerase</keyword>
<dbReference type="Proteomes" id="UP000050430">
    <property type="component" value="Unassembled WGS sequence"/>
</dbReference>
<dbReference type="InterPro" id="IPR004785">
    <property type="entry name" value="RpiB"/>
</dbReference>
<dbReference type="PATRIC" id="fig|229920.5.peg.85"/>
<feature type="active site" description="Proton acceptor" evidence="3">
    <location>
        <position position="65"/>
    </location>
</feature>
<dbReference type="STRING" id="229920.ADM99_13725"/>
<dbReference type="EMBL" id="LGCK01000014">
    <property type="protein sequence ID" value="KPL70234.1"/>
    <property type="molecule type" value="Genomic_DNA"/>
</dbReference>
<feature type="binding site" evidence="4">
    <location>
        <begin position="8"/>
        <end position="9"/>
    </location>
    <ligand>
        <name>D-ribulose 5-phosphate</name>
        <dbReference type="ChEBI" id="CHEBI:58121"/>
    </ligand>
</feature>
<dbReference type="InterPro" id="IPR036569">
    <property type="entry name" value="RpiB_LacA_LacB_sf"/>
</dbReference>
<evidence type="ECO:0000256" key="4">
    <source>
        <dbReference type="PIRSR" id="PIRSR005384-2"/>
    </source>
</evidence>
<dbReference type="Pfam" id="PF02502">
    <property type="entry name" value="LacAB_rpiB"/>
    <property type="match status" value="1"/>
</dbReference>
<name>A0A0N8GKP0_9CHLR</name>
<dbReference type="GO" id="GO:0016861">
    <property type="term" value="F:intramolecular oxidoreductase activity, interconverting aldoses and ketoses"/>
    <property type="evidence" value="ECO:0007669"/>
    <property type="project" value="UniProtKB-ARBA"/>
</dbReference>
<protein>
    <submittedName>
        <fullName evidence="5">Ribose 5-phosphate isomerase</fullName>
    </submittedName>
</protein>